<reference evidence="4" key="1">
    <citation type="journal article" date="2014" name="Front. Microbiol.">
        <title>High frequency of phylogenetically diverse reductive dehalogenase-homologous genes in deep subseafloor sedimentary metagenomes.</title>
        <authorList>
            <person name="Kawai M."/>
            <person name="Futagami T."/>
            <person name="Toyoda A."/>
            <person name="Takaki Y."/>
            <person name="Nishi S."/>
            <person name="Hori S."/>
            <person name="Arai W."/>
            <person name="Tsubouchi T."/>
            <person name="Morono Y."/>
            <person name="Uchiyama I."/>
            <person name="Ito T."/>
            <person name="Fujiyama A."/>
            <person name="Inagaki F."/>
            <person name="Takami H."/>
        </authorList>
    </citation>
    <scope>NUCLEOTIDE SEQUENCE</scope>
    <source>
        <strain evidence="4">Expedition CK06-06</strain>
    </source>
</reference>
<gene>
    <name evidence="4" type="ORF">S06H3_11731</name>
</gene>
<evidence type="ECO:0000256" key="1">
    <source>
        <dbReference type="ARBA" id="ARBA00004613"/>
    </source>
</evidence>
<name>X1MSH9_9ZZZZ</name>
<dbReference type="EMBL" id="BARV01005778">
    <property type="protein sequence ID" value="GAI17645.1"/>
    <property type="molecule type" value="Genomic_DNA"/>
</dbReference>
<dbReference type="GO" id="GO:0005576">
    <property type="term" value="C:extracellular region"/>
    <property type="evidence" value="ECO:0007669"/>
    <property type="project" value="UniProtKB-SubCell"/>
</dbReference>
<comment type="caution">
    <text evidence="4">The sequence shown here is derived from an EMBL/GenBank/DDBJ whole genome shotgun (WGS) entry which is preliminary data.</text>
</comment>
<dbReference type="PANTHER" id="PTHR34216">
    <property type="match status" value="1"/>
</dbReference>
<dbReference type="InterPro" id="IPR051398">
    <property type="entry name" value="Polysacch_Deacetylase"/>
</dbReference>
<dbReference type="GO" id="GO:0005975">
    <property type="term" value="P:carbohydrate metabolic process"/>
    <property type="evidence" value="ECO:0007669"/>
    <property type="project" value="InterPro"/>
</dbReference>
<accession>X1MSH9</accession>
<organism evidence="4">
    <name type="scientific">marine sediment metagenome</name>
    <dbReference type="NCBI Taxonomy" id="412755"/>
    <lineage>
        <taxon>unclassified sequences</taxon>
        <taxon>metagenomes</taxon>
        <taxon>ecological metagenomes</taxon>
    </lineage>
</organism>
<proteinExistence type="predicted"/>
<dbReference type="GO" id="GO:0016810">
    <property type="term" value="F:hydrolase activity, acting on carbon-nitrogen (but not peptide) bonds"/>
    <property type="evidence" value="ECO:0007669"/>
    <property type="project" value="InterPro"/>
</dbReference>
<keyword evidence="2" id="KW-0732">Signal</keyword>
<dbReference type="InterPro" id="IPR002509">
    <property type="entry name" value="NODB_dom"/>
</dbReference>
<sequence length="207" mass="24720">MKNIIFSLLYSLGIQNILCKYRIKNKEITVLMFHRVSNNYDRLWPPMPIKTFEFLMKEISKKTYVIPLEKIYELEKYPDKPLVALSFDDGYIDFYENALPILKQYNLPAHHNICPNLIDNQRIPWTQALNLFLQTNPDKTIKLPDKTSFKIENNINENTFIKICNELYKIDEEERNKWIDTLQIQMIINIIRIFADNTGICFIDNFF</sequence>
<dbReference type="CDD" id="cd10918">
    <property type="entry name" value="CE4_NodB_like_5s_6s"/>
    <property type="match status" value="1"/>
</dbReference>
<dbReference type="Pfam" id="PF01522">
    <property type="entry name" value="Polysacc_deac_1"/>
    <property type="match status" value="1"/>
</dbReference>
<protein>
    <recommendedName>
        <fullName evidence="3">NodB homology domain-containing protein</fullName>
    </recommendedName>
</protein>
<feature type="domain" description="NodB homology" evidence="3">
    <location>
        <begin position="78"/>
        <end position="120"/>
    </location>
</feature>
<dbReference type="SUPFAM" id="SSF88713">
    <property type="entry name" value="Glycoside hydrolase/deacetylase"/>
    <property type="match status" value="1"/>
</dbReference>
<dbReference type="Gene3D" id="3.20.20.370">
    <property type="entry name" value="Glycoside hydrolase/deacetylase"/>
    <property type="match status" value="1"/>
</dbReference>
<evidence type="ECO:0000259" key="3">
    <source>
        <dbReference type="Pfam" id="PF01522"/>
    </source>
</evidence>
<evidence type="ECO:0000313" key="4">
    <source>
        <dbReference type="EMBL" id="GAI17645.1"/>
    </source>
</evidence>
<dbReference type="InterPro" id="IPR011330">
    <property type="entry name" value="Glyco_hydro/deAcase_b/a-brl"/>
</dbReference>
<evidence type="ECO:0000256" key="2">
    <source>
        <dbReference type="ARBA" id="ARBA00022729"/>
    </source>
</evidence>
<dbReference type="AlphaFoldDB" id="X1MSH9"/>
<dbReference type="PANTHER" id="PTHR34216:SF3">
    <property type="entry name" value="POLY-BETA-1,6-N-ACETYL-D-GLUCOSAMINE N-DEACETYLASE"/>
    <property type="match status" value="1"/>
</dbReference>
<comment type="subcellular location">
    <subcellularLocation>
        <location evidence="1">Secreted</location>
    </subcellularLocation>
</comment>